<feature type="transmembrane region" description="Helical" evidence="1">
    <location>
        <begin position="36"/>
        <end position="60"/>
    </location>
</feature>
<keyword evidence="1" id="KW-0812">Transmembrane</keyword>
<reference evidence="2" key="1">
    <citation type="submission" date="2021-01" db="EMBL/GenBank/DDBJ databases">
        <title>Genomic Encyclopedia of Type Strains, Phase IV (KMG-IV): sequencing the most valuable type-strain genomes for metagenomic binning, comparative biology and taxonomic classification.</title>
        <authorList>
            <person name="Goeker M."/>
        </authorList>
    </citation>
    <scope>NUCLEOTIDE SEQUENCE</scope>
    <source>
        <strain evidence="2">DSM 21943</strain>
    </source>
</reference>
<keyword evidence="1" id="KW-1133">Transmembrane helix</keyword>
<evidence type="ECO:0000256" key="1">
    <source>
        <dbReference type="SAM" id="Phobius"/>
    </source>
</evidence>
<gene>
    <name evidence="2" type="ORF">JOC54_000086</name>
</gene>
<comment type="caution">
    <text evidence="2">The sequence shown here is derived from an EMBL/GenBank/DDBJ whole genome shotgun (WGS) entry which is preliminary data.</text>
</comment>
<dbReference type="EMBL" id="JAFBCV010000001">
    <property type="protein sequence ID" value="MBM7836855.1"/>
    <property type="molecule type" value="Genomic_DNA"/>
</dbReference>
<organism evidence="2 3">
    <name type="scientific">Shouchella xiaoxiensis</name>
    <dbReference type="NCBI Taxonomy" id="766895"/>
    <lineage>
        <taxon>Bacteria</taxon>
        <taxon>Bacillati</taxon>
        <taxon>Bacillota</taxon>
        <taxon>Bacilli</taxon>
        <taxon>Bacillales</taxon>
        <taxon>Bacillaceae</taxon>
        <taxon>Shouchella</taxon>
    </lineage>
</organism>
<accession>A0ABS2SNP7</accession>
<name>A0ABS2SNP7_9BACI</name>
<proteinExistence type="predicted"/>
<keyword evidence="3" id="KW-1185">Reference proteome</keyword>
<dbReference type="Proteomes" id="UP001179280">
    <property type="component" value="Unassembled WGS sequence"/>
</dbReference>
<evidence type="ECO:0000313" key="3">
    <source>
        <dbReference type="Proteomes" id="UP001179280"/>
    </source>
</evidence>
<evidence type="ECO:0000313" key="2">
    <source>
        <dbReference type="EMBL" id="MBM7836855.1"/>
    </source>
</evidence>
<sequence>MEERGSVVNLEYTISLHSSPPTSLTKGSKFLTGINYVFYLLAFTDCLGNYYLTVPFSLLLENRSSITYAIPKIRMEY</sequence>
<protein>
    <submittedName>
        <fullName evidence="2">Uncharacterized protein</fullName>
    </submittedName>
</protein>
<keyword evidence="1" id="KW-0472">Membrane</keyword>